<name>A0A3S3QPQ1_9ACAR</name>
<dbReference type="InterPro" id="IPR000620">
    <property type="entry name" value="EamA_dom"/>
</dbReference>
<feature type="transmembrane region" description="Helical" evidence="5">
    <location>
        <begin position="239"/>
        <end position="260"/>
    </location>
</feature>
<proteinExistence type="predicted"/>
<reference evidence="8" key="2">
    <citation type="submission" date="2018-11" db="EMBL/GenBank/DDBJ databases">
        <title>Trombidioid mite genomics.</title>
        <authorList>
            <person name="Dong X."/>
        </authorList>
    </citation>
    <scope>NUCLEOTIDE SEQUENCE</scope>
    <source>
        <strain evidence="8">UoL-WK</strain>
    </source>
</reference>
<organism evidence="8 9">
    <name type="scientific">Dinothrombium tinctorium</name>
    <dbReference type="NCBI Taxonomy" id="1965070"/>
    <lineage>
        <taxon>Eukaryota</taxon>
        <taxon>Metazoa</taxon>
        <taxon>Ecdysozoa</taxon>
        <taxon>Arthropoda</taxon>
        <taxon>Chelicerata</taxon>
        <taxon>Arachnida</taxon>
        <taxon>Acari</taxon>
        <taxon>Acariformes</taxon>
        <taxon>Trombidiformes</taxon>
        <taxon>Prostigmata</taxon>
        <taxon>Anystina</taxon>
        <taxon>Parasitengona</taxon>
        <taxon>Trombidioidea</taxon>
        <taxon>Trombidiidae</taxon>
        <taxon>Dinothrombium</taxon>
    </lineage>
</organism>
<comment type="subcellular location">
    <subcellularLocation>
        <location evidence="1">Membrane</location>
        <topology evidence="1">Multi-pass membrane protein</topology>
    </subcellularLocation>
</comment>
<evidence type="ECO:0000313" key="9">
    <source>
        <dbReference type="Proteomes" id="UP000285301"/>
    </source>
</evidence>
<dbReference type="AlphaFoldDB" id="A0A3S3QPQ1"/>
<dbReference type="GO" id="GO:0016020">
    <property type="term" value="C:membrane"/>
    <property type="evidence" value="ECO:0007669"/>
    <property type="project" value="UniProtKB-SubCell"/>
</dbReference>
<reference evidence="8 9" key="1">
    <citation type="journal article" date="2018" name="Gigascience">
        <title>Genomes of trombidid mites reveal novel predicted allergens and laterally-transferred genes associated with secondary metabolism.</title>
        <authorList>
            <person name="Dong X."/>
            <person name="Chaisiri K."/>
            <person name="Xia D."/>
            <person name="Armstrong S.D."/>
            <person name="Fang Y."/>
            <person name="Donnelly M.J."/>
            <person name="Kadowaki T."/>
            <person name="McGarry J.W."/>
            <person name="Darby A.C."/>
            <person name="Makepeace B.L."/>
        </authorList>
    </citation>
    <scope>NUCLEOTIDE SEQUENCE [LARGE SCALE GENOMIC DNA]</scope>
    <source>
        <strain evidence="8">UoL-WK</strain>
    </source>
</reference>
<dbReference type="EMBL" id="NCKU01001464">
    <property type="protein sequence ID" value="RWS12051.1"/>
    <property type="molecule type" value="Genomic_DNA"/>
</dbReference>
<dbReference type="PANTHER" id="PTHR22911:SF6">
    <property type="entry name" value="SOLUTE CARRIER FAMILY 35 MEMBER G1"/>
    <property type="match status" value="1"/>
</dbReference>
<dbReference type="Proteomes" id="UP000285301">
    <property type="component" value="Unassembled WGS sequence"/>
</dbReference>
<gene>
    <name evidence="7" type="ORF">B4U79_07357</name>
    <name evidence="8" type="ORF">B4U79_08566</name>
</gene>
<sequence>MTASPTDVESLKKEQRTLFEKLSGIPAIGIVFALLSGFFFATGTLIVKLVVDMHPIELVVIRSLVQLIVYSVVVLYTRDSLLGAKGERWALVSRCFWGFFSVAFSYMALRYIPLGDSSAITFSSPVFVAVIARIFLKEPIGFFHVITMCATIGGVILIDRPTFLFGSEAALHETDRLIGTLLALGGAIGGASAFVSIRKLQKTSSPVVIFWFSLYVIVVGMIILVILDSLTMPLGLETYMWLLLMGLCGTFGQLCLTIAFKLEEAGPVSLARTIDIVVAFIYQVAILNETVVWTSLLGAIIVLSSVVVTAIRKWYIQKPQAFEAIFPFLKHSKRKETLGDKSVPTMSQIVPSEIKIANTASSSQAP</sequence>
<feature type="transmembrane region" description="Helical" evidence="5">
    <location>
        <begin position="291"/>
        <end position="311"/>
    </location>
</feature>
<dbReference type="PANTHER" id="PTHR22911">
    <property type="entry name" value="ACYL-MALONYL CONDENSING ENZYME-RELATED"/>
    <property type="match status" value="1"/>
</dbReference>
<feature type="transmembrane region" description="Helical" evidence="5">
    <location>
        <begin position="267"/>
        <end position="285"/>
    </location>
</feature>
<evidence type="ECO:0000256" key="5">
    <source>
        <dbReference type="SAM" id="Phobius"/>
    </source>
</evidence>
<keyword evidence="4 5" id="KW-0472">Membrane</keyword>
<dbReference type="OrthoDB" id="8300370at2759"/>
<feature type="domain" description="EamA" evidence="6">
    <location>
        <begin position="28"/>
        <end position="158"/>
    </location>
</feature>
<dbReference type="EMBL" id="NCKU01001462">
    <property type="protein sequence ID" value="RWS12054.1"/>
    <property type="molecule type" value="Genomic_DNA"/>
</dbReference>
<comment type="caution">
    <text evidence="8">The sequence shown here is derived from an EMBL/GenBank/DDBJ whole genome shotgun (WGS) entry which is preliminary data.</text>
</comment>
<evidence type="ECO:0000259" key="6">
    <source>
        <dbReference type="Pfam" id="PF00892"/>
    </source>
</evidence>
<feature type="transmembrane region" description="Helical" evidence="5">
    <location>
        <begin position="178"/>
        <end position="195"/>
    </location>
</feature>
<feature type="domain" description="EamA" evidence="6">
    <location>
        <begin position="178"/>
        <end position="309"/>
    </location>
</feature>
<evidence type="ECO:0000256" key="1">
    <source>
        <dbReference type="ARBA" id="ARBA00004141"/>
    </source>
</evidence>
<keyword evidence="3 5" id="KW-1133">Transmembrane helix</keyword>
<accession>A0A3S3QPQ1</accession>
<dbReference type="SUPFAM" id="SSF103481">
    <property type="entry name" value="Multidrug resistance efflux transporter EmrE"/>
    <property type="match status" value="2"/>
</dbReference>
<protein>
    <submittedName>
        <fullName evidence="8">Solute carrier family 35 member G1-like protein</fullName>
    </submittedName>
</protein>
<dbReference type="Pfam" id="PF00892">
    <property type="entry name" value="EamA"/>
    <property type="match status" value="2"/>
</dbReference>
<feature type="transmembrane region" description="Helical" evidence="5">
    <location>
        <begin position="141"/>
        <end position="158"/>
    </location>
</feature>
<feature type="transmembrane region" description="Helical" evidence="5">
    <location>
        <begin position="207"/>
        <end position="227"/>
    </location>
</feature>
<evidence type="ECO:0000256" key="2">
    <source>
        <dbReference type="ARBA" id="ARBA00022692"/>
    </source>
</evidence>
<evidence type="ECO:0000256" key="3">
    <source>
        <dbReference type="ARBA" id="ARBA00022989"/>
    </source>
</evidence>
<dbReference type="InterPro" id="IPR037185">
    <property type="entry name" value="EmrE-like"/>
</dbReference>
<feature type="transmembrane region" description="Helical" evidence="5">
    <location>
        <begin position="118"/>
        <end position="136"/>
    </location>
</feature>
<evidence type="ECO:0000256" key="4">
    <source>
        <dbReference type="ARBA" id="ARBA00023136"/>
    </source>
</evidence>
<keyword evidence="9" id="KW-1185">Reference proteome</keyword>
<feature type="transmembrane region" description="Helical" evidence="5">
    <location>
        <begin position="59"/>
        <end position="77"/>
    </location>
</feature>
<evidence type="ECO:0000313" key="8">
    <source>
        <dbReference type="EMBL" id="RWS12054.1"/>
    </source>
</evidence>
<keyword evidence="2 5" id="KW-0812">Transmembrane</keyword>
<evidence type="ECO:0000313" key="7">
    <source>
        <dbReference type="EMBL" id="RWS12051.1"/>
    </source>
</evidence>
<feature type="transmembrane region" description="Helical" evidence="5">
    <location>
        <begin position="89"/>
        <end position="112"/>
    </location>
</feature>
<feature type="transmembrane region" description="Helical" evidence="5">
    <location>
        <begin position="22"/>
        <end position="47"/>
    </location>
</feature>